<organism evidence="2">
    <name type="scientific">Arundo donax</name>
    <name type="common">Giant reed</name>
    <name type="synonym">Donax arundinaceus</name>
    <dbReference type="NCBI Taxonomy" id="35708"/>
    <lineage>
        <taxon>Eukaryota</taxon>
        <taxon>Viridiplantae</taxon>
        <taxon>Streptophyta</taxon>
        <taxon>Embryophyta</taxon>
        <taxon>Tracheophyta</taxon>
        <taxon>Spermatophyta</taxon>
        <taxon>Magnoliopsida</taxon>
        <taxon>Liliopsida</taxon>
        <taxon>Poales</taxon>
        <taxon>Poaceae</taxon>
        <taxon>PACMAD clade</taxon>
        <taxon>Arundinoideae</taxon>
        <taxon>Arundineae</taxon>
        <taxon>Arundo</taxon>
    </lineage>
</organism>
<feature type="chain" id="PRO_5002060437" evidence="1">
    <location>
        <begin position="23"/>
        <end position="53"/>
    </location>
</feature>
<reference evidence="2" key="2">
    <citation type="journal article" date="2015" name="Data Brief">
        <title>Shoot transcriptome of the giant reed, Arundo donax.</title>
        <authorList>
            <person name="Barrero R.A."/>
            <person name="Guerrero F.D."/>
            <person name="Moolhuijzen P."/>
            <person name="Goolsby J.A."/>
            <person name="Tidwell J."/>
            <person name="Bellgard S.E."/>
            <person name="Bellgard M.I."/>
        </authorList>
    </citation>
    <scope>NUCLEOTIDE SEQUENCE</scope>
    <source>
        <tissue evidence="2">Shoot tissue taken approximately 20 cm above the soil surface</tissue>
    </source>
</reference>
<feature type="signal peptide" evidence="1">
    <location>
        <begin position="1"/>
        <end position="22"/>
    </location>
</feature>
<protein>
    <submittedName>
        <fullName evidence="2">Uncharacterized protein</fullName>
    </submittedName>
</protein>
<proteinExistence type="predicted"/>
<dbReference type="AlphaFoldDB" id="A0A0A9BAR2"/>
<accession>A0A0A9BAR2</accession>
<name>A0A0A9BAR2_ARUDO</name>
<dbReference type="EMBL" id="GBRH01239590">
    <property type="protein sequence ID" value="JAD58305.1"/>
    <property type="molecule type" value="Transcribed_RNA"/>
</dbReference>
<evidence type="ECO:0000256" key="1">
    <source>
        <dbReference type="SAM" id="SignalP"/>
    </source>
</evidence>
<evidence type="ECO:0000313" key="2">
    <source>
        <dbReference type="EMBL" id="JAD58305.1"/>
    </source>
</evidence>
<sequence>MFLLHQCLVFAAHYLIFFPVHMDVRLKDIKILTYSSPIPSTFHCMSLLTLLWY</sequence>
<keyword evidence="1" id="KW-0732">Signal</keyword>
<reference evidence="2" key="1">
    <citation type="submission" date="2014-09" db="EMBL/GenBank/DDBJ databases">
        <authorList>
            <person name="Magalhaes I.L.F."/>
            <person name="Oliveira U."/>
            <person name="Santos F.R."/>
            <person name="Vidigal T.H.D.A."/>
            <person name="Brescovit A.D."/>
            <person name="Santos A.J."/>
        </authorList>
    </citation>
    <scope>NUCLEOTIDE SEQUENCE</scope>
    <source>
        <tissue evidence="2">Shoot tissue taken approximately 20 cm above the soil surface</tissue>
    </source>
</reference>